<organism evidence="1 2">
    <name type="scientific">Elysia marginata</name>
    <dbReference type="NCBI Taxonomy" id="1093978"/>
    <lineage>
        <taxon>Eukaryota</taxon>
        <taxon>Metazoa</taxon>
        <taxon>Spiralia</taxon>
        <taxon>Lophotrochozoa</taxon>
        <taxon>Mollusca</taxon>
        <taxon>Gastropoda</taxon>
        <taxon>Heterobranchia</taxon>
        <taxon>Euthyneura</taxon>
        <taxon>Panpulmonata</taxon>
        <taxon>Sacoglossa</taxon>
        <taxon>Placobranchoidea</taxon>
        <taxon>Plakobranchidae</taxon>
        <taxon>Elysia</taxon>
    </lineage>
</organism>
<keyword evidence="2" id="KW-1185">Reference proteome</keyword>
<dbReference type="AlphaFoldDB" id="A0AAV4FSR6"/>
<evidence type="ECO:0000313" key="1">
    <source>
        <dbReference type="EMBL" id="GFR76036.1"/>
    </source>
</evidence>
<gene>
    <name evidence="1" type="ORF">ElyMa_002202200</name>
</gene>
<proteinExistence type="predicted"/>
<protein>
    <submittedName>
        <fullName evidence="1">Uncharacterized protein</fullName>
    </submittedName>
</protein>
<accession>A0AAV4FSR6</accession>
<evidence type="ECO:0000313" key="2">
    <source>
        <dbReference type="Proteomes" id="UP000762676"/>
    </source>
</evidence>
<comment type="caution">
    <text evidence="1">The sequence shown here is derived from an EMBL/GenBank/DDBJ whole genome shotgun (WGS) entry which is preliminary data.</text>
</comment>
<reference evidence="1 2" key="1">
    <citation type="journal article" date="2021" name="Elife">
        <title>Chloroplast acquisition without the gene transfer in kleptoplastic sea slugs, Plakobranchus ocellatus.</title>
        <authorList>
            <person name="Maeda T."/>
            <person name="Takahashi S."/>
            <person name="Yoshida T."/>
            <person name="Shimamura S."/>
            <person name="Takaki Y."/>
            <person name="Nagai Y."/>
            <person name="Toyoda A."/>
            <person name="Suzuki Y."/>
            <person name="Arimoto A."/>
            <person name="Ishii H."/>
            <person name="Satoh N."/>
            <person name="Nishiyama T."/>
            <person name="Hasebe M."/>
            <person name="Maruyama T."/>
            <person name="Minagawa J."/>
            <person name="Obokata J."/>
            <person name="Shigenobu S."/>
        </authorList>
    </citation>
    <scope>NUCLEOTIDE SEQUENCE [LARGE SCALE GENOMIC DNA]</scope>
</reference>
<name>A0AAV4FSR6_9GAST</name>
<sequence>MWVKPLPSKKFYAEKCRNLDELKQCNDKFQRLCKPGKKRNAIKLKAKMAMKGVEYLCNPNEKINIKINIKINSIGPTLDASAAEQDT</sequence>
<dbReference type="Proteomes" id="UP000762676">
    <property type="component" value="Unassembled WGS sequence"/>
</dbReference>
<dbReference type="EMBL" id="BMAT01004577">
    <property type="protein sequence ID" value="GFR76036.1"/>
    <property type="molecule type" value="Genomic_DNA"/>
</dbReference>